<dbReference type="PANTHER" id="PTHR10458">
    <property type="entry name" value="PEPTIDE DEFORMYLASE"/>
    <property type="match status" value="1"/>
</dbReference>
<keyword evidence="2" id="KW-0408">Iron</keyword>
<protein>
    <recommendedName>
        <fullName evidence="2">Peptide deformylase</fullName>
        <shortName evidence="2">PDF</shortName>
        <ecNumber evidence="2">3.5.1.88</ecNumber>
    </recommendedName>
    <alternativeName>
        <fullName evidence="2">Polypeptide deformylase</fullName>
    </alternativeName>
</protein>
<evidence type="ECO:0000313" key="3">
    <source>
        <dbReference type="EMBL" id="WGW04958.1"/>
    </source>
</evidence>
<dbReference type="NCBIfam" id="NF001159">
    <property type="entry name" value="PRK00150.1-3"/>
    <property type="match status" value="1"/>
</dbReference>
<feature type="binding site" evidence="2">
    <location>
        <position position="93"/>
    </location>
    <ligand>
        <name>Fe cation</name>
        <dbReference type="ChEBI" id="CHEBI:24875"/>
    </ligand>
</feature>
<dbReference type="RefSeq" id="WP_282301595.1">
    <property type="nucleotide sequence ID" value="NZ_CP124616.1"/>
</dbReference>
<proteinExistence type="inferred from homology"/>
<evidence type="ECO:0000256" key="1">
    <source>
        <dbReference type="ARBA" id="ARBA00010759"/>
    </source>
</evidence>
<dbReference type="PRINTS" id="PR01576">
    <property type="entry name" value="PDEFORMYLASE"/>
</dbReference>
<feature type="binding site" evidence="2">
    <location>
        <position position="139"/>
    </location>
    <ligand>
        <name>Fe cation</name>
        <dbReference type="ChEBI" id="CHEBI:24875"/>
    </ligand>
</feature>
<feature type="binding site" evidence="2">
    <location>
        <position position="135"/>
    </location>
    <ligand>
        <name>Fe cation</name>
        <dbReference type="ChEBI" id="CHEBI:24875"/>
    </ligand>
</feature>
<name>A0ABY8QLS8_9RHOB</name>
<comment type="function">
    <text evidence="2">Removes the formyl group from the N-terminal Met of newly synthesized proteins. Requires at least a dipeptide for an efficient rate of reaction. N-terminal L-methionine is a prerequisite for activity but the enzyme has broad specificity at other positions.</text>
</comment>
<dbReference type="PIRSF" id="PIRSF004749">
    <property type="entry name" value="Pep_def"/>
    <property type="match status" value="1"/>
</dbReference>
<dbReference type="EMBL" id="CP124616">
    <property type="protein sequence ID" value="WGW04958.1"/>
    <property type="molecule type" value="Genomic_DNA"/>
</dbReference>
<dbReference type="PANTHER" id="PTHR10458:SF22">
    <property type="entry name" value="PEPTIDE DEFORMYLASE"/>
    <property type="match status" value="1"/>
</dbReference>
<feature type="active site" evidence="2">
    <location>
        <position position="136"/>
    </location>
</feature>
<comment type="similarity">
    <text evidence="1 2">Belongs to the polypeptide deformylase family.</text>
</comment>
<dbReference type="Gene3D" id="3.90.45.10">
    <property type="entry name" value="Peptide deformylase"/>
    <property type="match status" value="1"/>
</dbReference>
<organism evidence="3 4">
    <name type="scientific">Tropicibacter oceani</name>
    <dbReference type="NCBI Taxonomy" id="3058420"/>
    <lineage>
        <taxon>Bacteria</taxon>
        <taxon>Pseudomonadati</taxon>
        <taxon>Pseudomonadota</taxon>
        <taxon>Alphaproteobacteria</taxon>
        <taxon>Rhodobacterales</taxon>
        <taxon>Roseobacteraceae</taxon>
        <taxon>Tropicibacter</taxon>
    </lineage>
</organism>
<dbReference type="EC" id="3.5.1.88" evidence="2"/>
<dbReference type="InterPro" id="IPR036821">
    <property type="entry name" value="Peptide_deformylase_sf"/>
</dbReference>
<reference evidence="3 4" key="1">
    <citation type="submission" date="2023-05" db="EMBL/GenBank/DDBJ databases">
        <title>YMD87, complete Genome.</title>
        <authorList>
            <person name="Zhang J."/>
            <person name="Xu X."/>
        </authorList>
    </citation>
    <scope>NUCLEOTIDE SEQUENCE [LARGE SCALE GENOMIC DNA]</scope>
    <source>
        <strain evidence="3 4">YMD87</strain>
    </source>
</reference>
<keyword evidence="2" id="KW-0648">Protein biosynthesis</keyword>
<dbReference type="Proteomes" id="UP001241605">
    <property type="component" value="Chromosome"/>
</dbReference>
<gene>
    <name evidence="2 3" type="primary">def</name>
    <name evidence="3" type="ORF">QF118_05260</name>
</gene>
<dbReference type="SUPFAM" id="SSF56420">
    <property type="entry name" value="Peptide deformylase"/>
    <property type="match status" value="1"/>
</dbReference>
<dbReference type="Pfam" id="PF01327">
    <property type="entry name" value="Pep_deformylase"/>
    <property type="match status" value="1"/>
</dbReference>
<evidence type="ECO:0000256" key="2">
    <source>
        <dbReference type="HAMAP-Rule" id="MF_00163"/>
    </source>
</evidence>
<accession>A0ABY8QLS8</accession>
<evidence type="ECO:0000313" key="4">
    <source>
        <dbReference type="Proteomes" id="UP001241605"/>
    </source>
</evidence>
<keyword evidence="4" id="KW-1185">Reference proteome</keyword>
<dbReference type="NCBIfam" id="TIGR00079">
    <property type="entry name" value="pept_deformyl"/>
    <property type="match status" value="1"/>
</dbReference>
<comment type="cofactor">
    <cofactor evidence="2">
        <name>Fe(2+)</name>
        <dbReference type="ChEBI" id="CHEBI:29033"/>
    </cofactor>
    <text evidence="2">Binds 1 Fe(2+) ion.</text>
</comment>
<dbReference type="HAMAP" id="MF_00163">
    <property type="entry name" value="Pep_deformylase"/>
    <property type="match status" value="1"/>
</dbReference>
<sequence length="164" mass="17634">MSVLPILTWPDPRLSRVCDPVSDVAAVAPLIVDMFETMYAAPGRGLAAPQVGVLARVFVMDAGWKSGDKTPLACINPAIVETSEARVSGGEGCLSMPGIEVQVPRFAEVTLAYTDPEGRDCRRRLTGFEAICAQHELDHLDGTLHVDRLDADARALALSEYEAL</sequence>
<comment type="catalytic activity">
    <reaction evidence="2">
        <text>N-terminal N-formyl-L-methionyl-[peptide] + H2O = N-terminal L-methionyl-[peptide] + formate</text>
        <dbReference type="Rhea" id="RHEA:24420"/>
        <dbReference type="Rhea" id="RHEA-COMP:10639"/>
        <dbReference type="Rhea" id="RHEA-COMP:10640"/>
        <dbReference type="ChEBI" id="CHEBI:15377"/>
        <dbReference type="ChEBI" id="CHEBI:15740"/>
        <dbReference type="ChEBI" id="CHEBI:49298"/>
        <dbReference type="ChEBI" id="CHEBI:64731"/>
        <dbReference type="EC" id="3.5.1.88"/>
    </reaction>
</comment>
<dbReference type="GO" id="GO:0042586">
    <property type="term" value="F:peptide deformylase activity"/>
    <property type="evidence" value="ECO:0007669"/>
    <property type="project" value="UniProtKB-EC"/>
</dbReference>
<keyword evidence="2" id="KW-0479">Metal-binding</keyword>
<keyword evidence="2 3" id="KW-0378">Hydrolase</keyword>
<dbReference type="InterPro" id="IPR023635">
    <property type="entry name" value="Peptide_deformylase"/>
</dbReference>
<dbReference type="CDD" id="cd00487">
    <property type="entry name" value="Pep_deformylase"/>
    <property type="match status" value="1"/>
</dbReference>